<dbReference type="Pfam" id="PF11193">
    <property type="entry name" value="DUF2812"/>
    <property type="match status" value="1"/>
</dbReference>
<geneLocation type="plasmid" evidence="2 3">
    <name>unnamed2</name>
</geneLocation>
<evidence type="ECO:0000256" key="1">
    <source>
        <dbReference type="SAM" id="Phobius"/>
    </source>
</evidence>
<proteinExistence type="predicted"/>
<keyword evidence="1" id="KW-1133">Transmembrane helix</keyword>
<dbReference type="EMBL" id="CP046125">
    <property type="protein sequence ID" value="QGN31392.1"/>
    <property type="molecule type" value="Genomic_DNA"/>
</dbReference>
<gene>
    <name evidence="2" type="ORF">GFU50_18070</name>
</gene>
<feature type="transmembrane region" description="Helical" evidence="1">
    <location>
        <begin position="117"/>
        <end position="135"/>
    </location>
</feature>
<keyword evidence="1" id="KW-0812">Transmembrane</keyword>
<feature type="transmembrane region" description="Helical" evidence="1">
    <location>
        <begin position="177"/>
        <end position="196"/>
    </location>
</feature>
<dbReference type="AlphaFoldDB" id="A0ABD6Z582"/>
<dbReference type="RefSeq" id="WP_154694675.1">
    <property type="nucleotide sequence ID" value="NZ_CP046125.1"/>
</dbReference>
<keyword evidence="1" id="KW-0472">Membrane</keyword>
<reference evidence="2 3" key="1">
    <citation type="submission" date="2019-11" db="EMBL/GenBank/DDBJ databases">
        <title>Detection and genome characteristic of a blood enterococcus casselifavus isolate from Zhengzhou,china.</title>
        <authorList>
            <person name="Wen P."/>
        </authorList>
    </citation>
    <scope>NUCLEOTIDE SEQUENCE [LARGE SCALE GENOMIC DNA]</scope>
    <source>
        <strain evidence="2 3">EC291</strain>
        <plasmid evidence="2 3">unnamed2</plasmid>
    </source>
</reference>
<organism evidence="2 3">
    <name type="scientific">Enterococcus casseliflavus</name>
    <name type="common">Enterococcus flavescens</name>
    <dbReference type="NCBI Taxonomy" id="37734"/>
    <lineage>
        <taxon>Bacteria</taxon>
        <taxon>Bacillati</taxon>
        <taxon>Bacillota</taxon>
        <taxon>Bacilli</taxon>
        <taxon>Lactobacillales</taxon>
        <taxon>Enterococcaceae</taxon>
        <taxon>Enterococcus</taxon>
    </lineage>
</organism>
<dbReference type="InterPro" id="IPR021359">
    <property type="entry name" value="DUF2812"/>
</dbReference>
<keyword evidence="2" id="KW-0614">Plasmid</keyword>
<accession>A0ABD6Z582</accession>
<protein>
    <submittedName>
        <fullName evidence="2">DUF2812 domain-containing protein</fullName>
    </submittedName>
</protein>
<name>A0ABD6Z582_ENTCA</name>
<evidence type="ECO:0000313" key="3">
    <source>
        <dbReference type="Proteomes" id="UP000422837"/>
    </source>
</evidence>
<evidence type="ECO:0000313" key="2">
    <source>
        <dbReference type="EMBL" id="QGN31392.1"/>
    </source>
</evidence>
<dbReference type="Proteomes" id="UP000422837">
    <property type="component" value="Plasmid unnamed2"/>
</dbReference>
<sequence length="213" mass="25746">MKKFRIFLSLKKEEEWINSIQEEGYRLVSVNSLVPMYTFEKMASKEMFIPYVRIDFREKSMRKSNYEDYVTLFSDSGWKLIKGSRSGGAQYFQQEHPDVTREIFSDTDSQESVKKRYVKYGYTYGSIFLLYFYIFSSSNSWSLNNILNIKSWYFTQGLWEMKGMWFWKAFIFETPFVLLRVLPLFFFLFLGVYYLLRSLINDVDRLQLTRQKN</sequence>